<proteinExistence type="inferred from homology"/>
<keyword evidence="3" id="KW-0175">Coiled coil</keyword>
<evidence type="ECO:0000256" key="2">
    <source>
        <dbReference type="ARBA" id="ARBA00022801"/>
    </source>
</evidence>
<gene>
    <name evidence="7" type="ORF">PHATR_44208</name>
</gene>
<keyword evidence="8" id="KW-1185">Reference proteome</keyword>
<dbReference type="InterPro" id="IPR002018">
    <property type="entry name" value="CarbesteraseB"/>
</dbReference>
<sequence length="937" mass="108053">MYKSVCIIYCHVLLLLCLLHDDGWRAYGQETEDILDTTTTRPVVVHLPDLGRVQGKRQSGIDFFGGLPYAAPPVGHLRWAPPEPPAPWAPAKLDATHFGPDCWQLVDPLLNPGAEVARMSEDCLYLNVFTPAGHASRHERLPVLVWLHGGAFQQGGARRSEYDGRRLAERGTIVVTINYRLGALGFLVSSVDGLFGNFGLMDQRAALHWVQENIAKFGGDPDSVTLFGESAGAVMTGLHLMMEGAGSLFHRAIIQSNPLGWQVRAIVVADFIGEAMKRSVDCRDVACLRAERVEEIMRAQSSLMGVPRSVGDFFTWGPTLTEELKLTVGGRTPFGSTSPLSREHVMFRDLDSWKWQNNRDTSWAAVNVTQPLKNLNLIPDDIPVIIGANKHEGEMFVHGAFPITMSKTVYWMFVGALFRDSASRVLKHYRAYVDQIEREAEELARCQIEEEENRQYYLEHKEQLDHEYQLLLEMNSTKEGVEAISDIETLVQTWSRGGAFFHRDQHDDTTNHTPWHRRVWPFARNNTEEAILERARLREERRKLRIKERALKAAARVVVDYRPVMSRIIDDYLFRCPAWHYAHSLSRNRIYRGKRNNVYVYQFSHSTHIPGYEECWGKSCHTSEIPYVFQAMDIIRSNYSTLGPHAQREAPSTPEYPYTDMLVAYREAMDAAYRQYDDEEDADVETPSNATNHGSTSSNLFQHSMRFQRLVNHFFGDYFKEDADEEIASDMADRWVSFAKTGDPNYEGSKAYWRPWRYILDERLGRDKERPWEPQDFDKIFDPEIEDDWDENDTTLIERYVWSDDPGERTYRRRALHALAMEVVDEDVFQTMLRRTPRGHEDDNPFNSFLFGSASKPKDGHQERLMSRQAMRQLQEIAQNMGVLGTGLQGEARRGHVGDTWDEDFFPEILELKWPPEGRLVERDCTCDMWDRIRYRY</sequence>
<keyword evidence="2" id="KW-0378">Hydrolase</keyword>
<dbReference type="PROSITE" id="PS00122">
    <property type="entry name" value="CARBOXYLESTERASE_B_1"/>
    <property type="match status" value="1"/>
</dbReference>
<evidence type="ECO:0000259" key="6">
    <source>
        <dbReference type="Pfam" id="PF00135"/>
    </source>
</evidence>
<dbReference type="AlphaFoldDB" id="B5Y5Q0"/>
<dbReference type="OrthoDB" id="408631at2759"/>
<dbReference type="EMBL" id="CP001142">
    <property type="protein sequence ID" value="ACI65697.1"/>
    <property type="molecule type" value="Genomic_DNA"/>
</dbReference>
<name>B5Y5Q0_PHATC</name>
<dbReference type="InParanoid" id="B5Y5Q0"/>
<dbReference type="Pfam" id="PF00135">
    <property type="entry name" value="COesterase"/>
    <property type="match status" value="2"/>
</dbReference>
<dbReference type="GeneID" id="7203927"/>
<evidence type="ECO:0000256" key="4">
    <source>
        <dbReference type="SAM" id="MobiDB-lite"/>
    </source>
</evidence>
<feature type="region of interest" description="Disordered" evidence="4">
    <location>
        <begin position="677"/>
        <end position="697"/>
    </location>
</feature>
<evidence type="ECO:0000313" key="8">
    <source>
        <dbReference type="Proteomes" id="UP000000759"/>
    </source>
</evidence>
<organism evidence="7 8">
    <name type="scientific">Phaeodactylum tricornutum (strain CCAP 1055/1)</name>
    <dbReference type="NCBI Taxonomy" id="556484"/>
    <lineage>
        <taxon>Eukaryota</taxon>
        <taxon>Sar</taxon>
        <taxon>Stramenopiles</taxon>
        <taxon>Ochrophyta</taxon>
        <taxon>Bacillariophyta</taxon>
        <taxon>Bacillariophyceae</taxon>
        <taxon>Bacillariophycidae</taxon>
        <taxon>Naviculales</taxon>
        <taxon>Phaeodactylaceae</taxon>
        <taxon>Phaeodactylum</taxon>
    </lineage>
</organism>
<dbReference type="InterPro" id="IPR029058">
    <property type="entry name" value="AB_hydrolase_fold"/>
</dbReference>
<reference evidence="7 8" key="1">
    <citation type="journal article" date="2008" name="Nature">
        <title>The Phaeodactylum genome reveals the evolutionary history of diatom genomes.</title>
        <authorList>
            <person name="Bowler C."/>
            <person name="Allen A.E."/>
            <person name="Badger J.H."/>
            <person name="Grimwood J."/>
            <person name="Jabbari K."/>
            <person name="Kuo A."/>
            <person name="Maheswari U."/>
            <person name="Martens C."/>
            <person name="Maumus F."/>
            <person name="Otillar R.P."/>
            <person name="Rayko E."/>
            <person name="Salamov A."/>
            <person name="Vandepoele K."/>
            <person name="Beszteri B."/>
            <person name="Gruber A."/>
            <person name="Heijde M."/>
            <person name="Katinka M."/>
            <person name="Mock T."/>
            <person name="Valentin K."/>
            <person name="Verret F."/>
            <person name="Berges J.A."/>
            <person name="Brownlee C."/>
            <person name="Cadoret J.P."/>
            <person name="Chiovitti A."/>
            <person name="Choi C.J."/>
            <person name="Coesel S."/>
            <person name="De Martino A."/>
            <person name="Detter J.C."/>
            <person name="Durkin C."/>
            <person name="Falciatore A."/>
            <person name="Fournet J."/>
            <person name="Haruta M."/>
            <person name="Huysman M.J."/>
            <person name="Jenkins B.D."/>
            <person name="Jiroutova K."/>
            <person name="Jorgensen R.E."/>
            <person name="Joubert Y."/>
            <person name="Kaplan A."/>
            <person name="Kroger N."/>
            <person name="Kroth P.G."/>
            <person name="La Roche J."/>
            <person name="Lindquist E."/>
            <person name="Lommer M."/>
            <person name="Martin-Jezequel V."/>
            <person name="Lopez P.J."/>
            <person name="Lucas S."/>
            <person name="Mangogna M."/>
            <person name="McGinnis K."/>
            <person name="Medlin L.K."/>
            <person name="Montsant A."/>
            <person name="Oudot-Le Secq M.P."/>
            <person name="Napoli C."/>
            <person name="Obornik M."/>
            <person name="Parker M.S."/>
            <person name="Petit J.L."/>
            <person name="Porcel B.M."/>
            <person name="Poulsen N."/>
            <person name="Robison M."/>
            <person name="Rychlewski L."/>
            <person name="Rynearson T.A."/>
            <person name="Schmutz J."/>
            <person name="Shapiro H."/>
            <person name="Siaut M."/>
            <person name="Stanley M."/>
            <person name="Sussman M.R."/>
            <person name="Taylor A.R."/>
            <person name="Vardi A."/>
            <person name="von Dassow P."/>
            <person name="Vyverman W."/>
            <person name="Willis A."/>
            <person name="Wyrwicz L.S."/>
            <person name="Rokhsar D.S."/>
            <person name="Weissenbach J."/>
            <person name="Armbrust E.V."/>
            <person name="Green B.R."/>
            <person name="Van de Peer Y."/>
            <person name="Grigoriev I.V."/>
        </authorList>
    </citation>
    <scope>NUCLEOTIDE SEQUENCE [LARGE SCALE GENOMIC DNA]</scope>
    <source>
        <strain evidence="7 8">CCAP 1055/1</strain>
    </source>
</reference>
<feature type="chain" id="PRO_5007308566" description="Carboxylesterase type B domain-containing protein" evidence="5">
    <location>
        <begin position="29"/>
        <end position="937"/>
    </location>
</feature>
<feature type="coiled-coil region" evidence="3">
    <location>
        <begin position="527"/>
        <end position="557"/>
    </location>
</feature>
<dbReference type="Proteomes" id="UP000000759">
    <property type="component" value="Chromosome 3"/>
</dbReference>
<dbReference type="RefSeq" id="XP_002186227.1">
    <property type="nucleotide sequence ID" value="XM_002186191.1"/>
</dbReference>
<evidence type="ECO:0000313" key="7">
    <source>
        <dbReference type="EMBL" id="ACI65697.1"/>
    </source>
</evidence>
<dbReference type="HOGENOM" id="CLU_303763_0_0_1"/>
<dbReference type="Gene3D" id="3.40.50.1820">
    <property type="entry name" value="alpha/beta hydrolase"/>
    <property type="match status" value="3"/>
</dbReference>
<dbReference type="PANTHER" id="PTHR45570">
    <property type="entry name" value="CARBOXYLIC ESTER HYDROLASE"/>
    <property type="match status" value="1"/>
</dbReference>
<dbReference type="KEGG" id="pti:PHATR_44208"/>
<dbReference type="GO" id="GO:0016787">
    <property type="term" value="F:hydrolase activity"/>
    <property type="evidence" value="ECO:0007669"/>
    <property type="project" value="UniProtKB-KW"/>
</dbReference>
<accession>B5Y5Q0</accession>
<dbReference type="eggNOG" id="KOG4389">
    <property type="taxonomic scope" value="Eukaryota"/>
</dbReference>
<evidence type="ECO:0000256" key="3">
    <source>
        <dbReference type="SAM" id="Coils"/>
    </source>
</evidence>
<dbReference type="PANTHER" id="PTHR45570:SF2">
    <property type="entry name" value="ACETYLCHOLINESTERASE 1-LIKE"/>
    <property type="match status" value="1"/>
</dbReference>
<dbReference type="InterPro" id="IPR019826">
    <property type="entry name" value="Carboxylesterase_B_AS"/>
</dbReference>
<keyword evidence="5" id="KW-0732">Signal</keyword>
<dbReference type="SUPFAM" id="SSF53474">
    <property type="entry name" value="alpha/beta-Hydrolases"/>
    <property type="match status" value="1"/>
</dbReference>
<feature type="signal peptide" evidence="5">
    <location>
        <begin position="1"/>
        <end position="28"/>
    </location>
</feature>
<dbReference type="PROSITE" id="PS00941">
    <property type="entry name" value="CARBOXYLESTERASE_B_2"/>
    <property type="match status" value="1"/>
</dbReference>
<comment type="similarity">
    <text evidence="1">Belongs to the type-B carboxylesterase/lipase family.</text>
</comment>
<dbReference type="InterPro" id="IPR019819">
    <property type="entry name" value="Carboxylesterase_B_CS"/>
</dbReference>
<dbReference type="PaxDb" id="2850-Phatr44208"/>
<evidence type="ECO:0000256" key="5">
    <source>
        <dbReference type="SAM" id="SignalP"/>
    </source>
</evidence>
<dbReference type="STRING" id="556484.B5Y5Q0"/>
<feature type="domain" description="Carboxylesterase type B" evidence="6">
    <location>
        <begin position="530"/>
        <end position="631"/>
    </location>
</feature>
<reference evidence="8" key="2">
    <citation type="submission" date="2008-08" db="EMBL/GenBank/DDBJ databases">
        <authorList>
            <consortium name="Diatom Consortium"/>
            <person name="Grigoriev I."/>
            <person name="Grimwood J."/>
            <person name="Kuo A."/>
            <person name="Otillar R.P."/>
            <person name="Salamov A."/>
            <person name="Detter J.C."/>
            <person name="Lindquist E."/>
            <person name="Shapiro H."/>
            <person name="Lucas S."/>
            <person name="Glavina del Rio T."/>
            <person name="Pitluck S."/>
            <person name="Rokhsar D."/>
            <person name="Bowler C."/>
        </authorList>
    </citation>
    <scope>GENOME REANNOTATION</scope>
    <source>
        <strain evidence="8">CCAP 1055/1</strain>
    </source>
</reference>
<protein>
    <recommendedName>
        <fullName evidence="6">Carboxylesterase type B domain-containing protein</fullName>
    </recommendedName>
</protein>
<evidence type="ECO:0000256" key="1">
    <source>
        <dbReference type="ARBA" id="ARBA00005964"/>
    </source>
</evidence>
<feature type="domain" description="Carboxylesterase type B" evidence="6">
    <location>
        <begin position="44"/>
        <end position="510"/>
    </location>
</feature>
<feature type="compositionally biased region" description="Polar residues" evidence="4">
    <location>
        <begin position="686"/>
        <end position="697"/>
    </location>
</feature>